<evidence type="ECO:0000313" key="4">
    <source>
        <dbReference type="Proteomes" id="UP000829720"/>
    </source>
</evidence>
<evidence type="ECO:0000256" key="2">
    <source>
        <dbReference type="SAM" id="MobiDB-lite"/>
    </source>
</evidence>
<evidence type="ECO:0000313" key="3">
    <source>
        <dbReference type="EMBL" id="KAI1902037.1"/>
    </source>
</evidence>
<dbReference type="AlphaFoldDB" id="A0A8T3E327"/>
<protein>
    <submittedName>
        <fullName evidence="3">Uncharacterized protein</fullName>
    </submittedName>
</protein>
<dbReference type="OrthoDB" id="8922241at2759"/>
<organism evidence="3 4">
    <name type="scientific">Albula goreensis</name>
    <dbReference type="NCBI Taxonomy" id="1534307"/>
    <lineage>
        <taxon>Eukaryota</taxon>
        <taxon>Metazoa</taxon>
        <taxon>Chordata</taxon>
        <taxon>Craniata</taxon>
        <taxon>Vertebrata</taxon>
        <taxon>Euteleostomi</taxon>
        <taxon>Actinopterygii</taxon>
        <taxon>Neopterygii</taxon>
        <taxon>Teleostei</taxon>
        <taxon>Albuliformes</taxon>
        <taxon>Albulidae</taxon>
        <taxon>Albula</taxon>
    </lineage>
</organism>
<sequence length="296" mass="32055">MEILAKAAIAEICELVDDGYAVLHLELSRSKKEIEGLKRKLRTIEARIAGGSGEGTGHSCGEAQVCGERQSGEELPYATAERDFSVGSQMDVNVWREAEPIPMDNETSFQSPGNKTSELEEEKPEMIIIKKEGPDDVDVNESQDGLKDHERAVESDADRNPAAESHTLPAAVSEELPEQQKTKHNVWEDNGLDTVLKTEPEAEAVTLQNAGPDLSAGRLNSLGQDYALYERSGQLDTFFTRGSSEPESEGPACSFAAKTDSEIRPGHSELQLAPAALKVGGKSLSSLGPLDVRLKR</sequence>
<reference evidence="3" key="1">
    <citation type="submission" date="2021-01" db="EMBL/GenBank/DDBJ databases">
        <authorList>
            <person name="Zahm M."/>
            <person name="Roques C."/>
            <person name="Cabau C."/>
            <person name="Klopp C."/>
            <person name="Donnadieu C."/>
            <person name="Jouanno E."/>
            <person name="Lampietro C."/>
            <person name="Louis A."/>
            <person name="Herpin A."/>
            <person name="Echchiki A."/>
            <person name="Berthelot C."/>
            <person name="Parey E."/>
            <person name="Roest-Crollius H."/>
            <person name="Braasch I."/>
            <person name="Postlethwait J."/>
            <person name="Bobe J."/>
            <person name="Montfort J."/>
            <person name="Bouchez O."/>
            <person name="Begum T."/>
            <person name="Mejri S."/>
            <person name="Adams A."/>
            <person name="Chen W.-J."/>
            <person name="Guiguen Y."/>
        </authorList>
    </citation>
    <scope>NUCLEOTIDE SEQUENCE</scope>
    <source>
        <tissue evidence="3">Blood</tissue>
    </source>
</reference>
<name>A0A8T3E327_9TELE</name>
<dbReference type="EMBL" id="JAERUA010000003">
    <property type="protein sequence ID" value="KAI1902037.1"/>
    <property type="molecule type" value="Genomic_DNA"/>
</dbReference>
<dbReference type="Proteomes" id="UP000829720">
    <property type="component" value="Unassembled WGS sequence"/>
</dbReference>
<proteinExistence type="predicted"/>
<keyword evidence="4" id="KW-1185">Reference proteome</keyword>
<feature type="region of interest" description="Disordered" evidence="2">
    <location>
        <begin position="149"/>
        <end position="183"/>
    </location>
</feature>
<feature type="compositionally biased region" description="Basic and acidic residues" evidence="2">
    <location>
        <begin position="149"/>
        <end position="161"/>
    </location>
</feature>
<keyword evidence="1" id="KW-0175">Coiled coil</keyword>
<accession>A0A8T3E327</accession>
<evidence type="ECO:0000256" key="1">
    <source>
        <dbReference type="SAM" id="Coils"/>
    </source>
</evidence>
<gene>
    <name evidence="3" type="ORF">AGOR_G00040590</name>
</gene>
<comment type="caution">
    <text evidence="3">The sequence shown here is derived from an EMBL/GenBank/DDBJ whole genome shotgun (WGS) entry which is preliminary data.</text>
</comment>
<feature type="coiled-coil region" evidence="1">
    <location>
        <begin position="20"/>
        <end position="47"/>
    </location>
</feature>